<evidence type="ECO:0000313" key="2">
    <source>
        <dbReference type="EMBL" id="SBS90476.1"/>
    </source>
</evidence>
<reference evidence="4 5" key="2">
    <citation type="submission" date="2016-05" db="EMBL/GenBank/DDBJ databases">
        <authorList>
            <person name="Naeem Raeece"/>
        </authorList>
    </citation>
    <scope>NUCLEOTIDE SEQUENCE [LARGE SCALE GENOMIC DNA]</scope>
</reference>
<sequence length="229" mass="26749">MKVTLGGDKLGLLTTKYNYYNFDYNKVYCTDNTFYSFVKAQLDDITSVNNISDKILKSLCYIHNNKDRSNFDKEIYYEKYKIEPINADITCNANYKNYLDNNIENYKNLHSFCGVVKNQDTHGIVFRTLFPEKNHRILPTLSCIEERTSRRIQLLSEKCDRQLFPQEQASGHEPVTQLDQAYGTFPEERSAPQSDESITRHSQIITGDTFSTLILLTLFILYIDIKLFR</sequence>
<name>A0A1A8XDL9_PLAOA</name>
<dbReference type="AlphaFoldDB" id="A0A1A8XDL9"/>
<evidence type="ECO:0000313" key="3">
    <source>
        <dbReference type="EMBL" id="SBT02416.1"/>
    </source>
</evidence>
<keyword evidence="1" id="KW-0812">Transmembrane</keyword>
<dbReference type="Proteomes" id="UP000078546">
    <property type="component" value="Unassembled WGS sequence"/>
</dbReference>
<feature type="transmembrane region" description="Helical" evidence="1">
    <location>
        <begin position="204"/>
        <end position="223"/>
    </location>
</feature>
<evidence type="ECO:0000313" key="5">
    <source>
        <dbReference type="Proteomes" id="UP000078560"/>
    </source>
</evidence>
<dbReference type="Proteomes" id="UP000078560">
    <property type="component" value="Unassembled WGS sequence"/>
</dbReference>
<gene>
    <name evidence="3" type="ORF">POVCU1_076630</name>
    <name evidence="2" type="ORF">POVCU2_0061550</name>
</gene>
<protein>
    <submittedName>
        <fullName evidence="3">PIR Superfamily Protein</fullName>
    </submittedName>
</protein>
<proteinExistence type="predicted"/>
<accession>A0A1A8XDL9</accession>
<reference evidence="3" key="1">
    <citation type="submission" date="2016-05" db="EMBL/GenBank/DDBJ databases">
        <authorList>
            <person name="Lavstsen T."/>
            <person name="Jespersen J.S."/>
        </authorList>
    </citation>
    <scope>NUCLEOTIDE SEQUENCE [LARGE SCALE GENOMIC DNA]</scope>
</reference>
<evidence type="ECO:0000256" key="1">
    <source>
        <dbReference type="SAM" id="Phobius"/>
    </source>
</evidence>
<dbReference type="EMBL" id="FLQV01003388">
    <property type="protein sequence ID" value="SBT02416.1"/>
    <property type="molecule type" value="Genomic_DNA"/>
</dbReference>
<organism evidence="3 4">
    <name type="scientific">Plasmodium ovale curtisi</name>
    <dbReference type="NCBI Taxonomy" id="864141"/>
    <lineage>
        <taxon>Eukaryota</taxon>
        <taxon>Sar</taxon>
        <taxon>Alveolata</taxon>
        <taxon>Apicomplexa</taxon>
        <taxon>Aconoidasida</taxon>
        <taxon>Haemosporida</taxon>
        <taxon>Plasmodiidae</taxon>
        <taxon>Plasmodium</taxon>
        <taxon>Plasmodium (Plasmodium)</taxon>
    </lineage>
</organism>
<dbReference type="EMBL" id="FLQU01000941">
    <property type="protein sequence ID" value="SBS90476.1"/>
    <property type="molecule type" value="Genomic_DNA"/>
</dbReference>
<keyword evidence="1" id="KW-0472">Membrane</keyword>
<evidence type="ECO:0000313" key="4">
    <source>
        <dbReference type="Proteomes" id="UP000078546"/>
    </source>
</evidence>
<keyword evidence="1" id="KW-1133">Transmembrane helix</keyword>